<keyword evidence="1" id="KW-1133">Transmembrane helix</keyword>
<dbReference type="AlphaFoldDB" id="V4KAV4"/>
<evidence type="ECO:0008006" key="4">
    <source>
        <dbReference type="Google" id="ProtNLM"/>
    </source>
</evidence>
<protein>
    <recommendedName>
        <fullName evidence="4">Late embryogenesis abundant protein LEA-2 subgroup domain-containing protein</fullName>
    </recommendedName>
</protein>
<dbReference type="Pfam" id="PF06651">
    <property type="entry name" value="DUF1163"/>
    <property type="match status" value="1"/>
</dbReference>
<dbReference type="EMBL" id="KI517953">
    <property type="protein sequence ID" value="ESQ28219.1"/>
    <property type="molecule type" value="Genomic_DNA"/>
</dbReference>
<dbReference type="Proteomes" id="UP000030689">
    <property type="component" value="Unassembled WGS sequence"/>
</dbReference>
<accession>V4KAV4</accession>
<dbReference type="OMA" id="DCEDTML"/>
<dbReference type="InterPro" id="IPR009544">
    <property type="entry name" value="DUF1163"/>
</dbReference>
<reference evidence="2 3" key="1">
    <citation type="journal article" date="2013" name="Front. Plant Sci.">
        <title>The Reference Genome of the Halophytic Plant Eutrema salsugineum.</title>
        <authorList>
            <person name="Yang R."/>
            <person name="Jarvis D.E."/>
            <person name="Chen H."/>
            <person name="Beilstein M.A."/>
            <person name="Grimwood J."/>
            <person name="Jenkins J."/>
            <person name="Shu S."/>
            <person name="Prochnik S."/>
            <person name="Xin M."/>
            <person name="Ma C."/>
            <person name="Schmutz J."/>
            <person name="Wing R.A."/>
            <person name="Mitchell-Olds T."/>
            <person name="Schumaker K.S."/>
            <person name="Wang X."/>
        </authorList>
    </citation>
    <scope>NUCLEOTIDE SEQUENCE [LARGE SCALE GENOMIC DNA]</scope>
</reference>
<dbReference type="Gramene" id="ESQ28219">
    <property type="protein sequence ID" value="ESQ28219"/>
    <property type="gene ID" value="EUTSA_v10019156mg"/>
</dbReference>
<keyword evidence="1" id="KW-0812">Transmembrane</keyword>
<keyword evidence="1" id="KW-0472">Membrane</keyword>
<evidence type="ECO:0000313" key="2">
    <source>
        <dbReference type="EMBL" id="ESQ28219.1"/>
    </source>
</evidence>
<sequence length="200" mass="22773">MESNATSLWGNLKRNSQAMLVIVIIAVVFITLFYILAHLQEIEEKRRNHVPDITIPSMDFTVLNITKTRLSVKWDLLIRIPGDLPGYYMCLEGDFKVFIVYEGVTIADSSIQRPWWSKLLRVSLVASERDMDGAIVENIMEDIKERGETRFGSRLLLPDCKYGTSGKMNYACDEAMLRFESGSKSNATLFGNHPNCLYLP</sequence>
<evidence type="ECO:0000256" key="1">
    <source>
        <dbReference type="SAM" id="Phobius"/>
    </source>
</evidence>
<dbReference type="PANTHER" id="PTHR31125">
    <property type="entry name" value="F20P5.22 PROTEIN-RELATED"/>
    <property type="match status" value="1"/>
</dbReference>
<organism evidence="2 3">
    <name type="scientific">Eutrema salsugineum</name>
    <name type="common">Saltwater cress</name>
    <name type="synonym">Sisymbrium salsugineum</name>
    <dbReference type="NCBI Taxonomy" id="72664"/>
    <lineage>
        <taxon>Eukaryota</taxon>
        <taxon>Viridiplantae</taxon>
        <taxon>Streptophyta</taxon>
        <taxon>Embryophyta</taxon>
        <taxon>Tracheophyta</taxon>
        <taxon>Spermatophyta</taxon>
        <taxon>Magnoliopsida</taxon>
        <taxon>eudicotyledons</taxon>
        <taxon>Gunneridae</taxon>
        <taxon>Pentapetalae</taxon>
        <taxon>rosids</taxon>
        <taxon>malvids</taxon>
        <taxon>Brassicales</taxon>
        <taxon>Brassicaceae</taxon>
        <taxon>Eutremeae</taxon>
        <taxon>Eutrema</taxon>
    </lineage>
</organism>
<keyword evidence="3" id="KW-1185">Reference proteome</keyword>
<dbReference type="KEGG" id="eus:EUTSA_v10019156mg"/>
<dbReference type="eggNOG" id="ENOG502R2SE">
    <property type="taxonomic scope" value="Eukaryota"/>
</dbReference>
<proteinExistence type="predicted"/>
<dbReference type="PANTHER" id="PTHR31125:SF7">
    <property type="entry name" value="F20P5.24 PROTEIN-RELATED"/>
    <property type="match status" value="1"/>
</dbReference>
<gene>
    <name evidence="2" type="ORF">EUTSA_v10019156mg</name>
</gene>
<name>V4KAV4_EUTSA</name>
<feature type="transmembrane region" description="Helical" evidence="1">
    <location>
        <begin position="18"/>
        <end position="37"/>
    </location>
</feature>
<evidence type="ECO:0000313" key="3">
    <source>
        <dbReference type="Proteomes" id="UP000030689"/>
    </source>
</evidence>